<comment type="caution">
    <text evidence="1">The sequence shown here is derived from an EMBL/GenBank/DDBJ whole genome shotgun (WGS) entry which is preliminary data.</text>
</comment>
<dbReference type="AlphaFoldDB" id="W1F6K6"/>
<organism evidence="1 2">
    <name type="scientific">Escherichia coli ISC7</name>
    <dbReference type="NCBI Taxonomy" id="1432555"/>
    <lineage>
        <taxon>Bacteria</taxon>
        <taxon>Pseudomonadati</taxon>
        <taxon>Pseudomonadota</taxon>
        <taxon>Gammaproteobacteria</taxon>
        <taxon>Enterobacterales</taxon>
        <taxon>Enterobacteriaceae</taxon>
        <taxon>Escherichia</taxon>
    </lineage>
</organism>
<reference evidence="1 2" key="1">
    <citation type="submission" date="2013-10" db="EMBL/GenBank/DDBJ databases">
        <title>Antibiotic resistance diversity of beta-lactamase producers in the General Hospital Vienna.</title>
        <authorList>
            <person name="Barisic I."/>
            <person name="Mitteregger D."/>
            <person name="Hirschl A.M."/>
            <person name="Noehammer C."/>
            <person name="Wiesinger-Mayr H."/>
        </authorList>
    </citation>
    <scope>NUCLEOTIDE SEQUENCE [LARGE SCALE GENOMIC DNA]</scope>
    <source>
        <strain evidence="1 2">ISC7</strain>
    </source>
</reference>
<evidence type="ECO:0000313" key="2">
    <source>
        <dbReference type="Proteomes" id="UP000019199"/>
    </source>
</evidence>
<protein>
    <submittedName>
        <fullName evidence="1">Helicase-like</fullName>
    </submittedName>
</protein>
<accession>W1F6K6</accession>
<dbReference type="GO" id="GO:0004386">
    <property type="term" value="F:helicase activity"/>
    <property type="evidence" value="ECO:0007669"/>
    <property type="project" value="UniProtKB-KW"/>
</dbReference>
<evidence type="ECO:0000313" key="1">
    <source>
        <dbReference type="EMBL" id="CDL29986.1"/>
    </source>
</evidence>
<name>W1F6K6_ECOLX</name>
<proteinExistence type="predicted"/>
<dbReference type="EMBL" id="CBWN010000180">
    <property type="protein sequence ID" value="CDL29986.1"/>
    <property type="molecule type" value="Genomic_DNA"/>
</dbReference>
<sequence length="98" mass="11652">MYSETQDEKVYNVLSERLRDTYDIFGSLPDTIDDEWIDNEEELNTRMDEYMHERKKAQDAFSVKYRGTLDPDAHLWERCATVLSRRDIVSKLSEPWGS</sequence>
<dbReference type="Proteomes" id="UP000019199">
    <property type="component" value="Unassembled WGS sequence"/>
</dbReference>